<dbReference type="EMBL" id="LQXD01000129">
    <property type="protein sequence ID" value="OIJ12130.1"/>
    <property type="molecule type" value="Genomic_DNA"/>
</dbReference>
<comment type="similarity">
    <text evidence="1">Belongs to the Lgt family.</text>
</comment>
<dbReference type="GO" id="GO:0042158">
    <property type="term" value="P:lipoprotein biosynthetic process"/>
    <property type="evidence" value="ECO:0007669"/>
    <property type="project" value="InterPro"/>
</dbReference>
<evidence type="ECO:0000256" key="1">
    <source>
        <dbReference type="ARBA" id="ARBA00007150"/>
    </source>
</evidence>
<feature type="transmembrane region" description="Helical" evidence="7">
    <location>
        <begin position="86"/>
        <end position="104"/>
    </location>
</feature>
<dbReference type="RefSeq" id="WP_071317707.1">
    <property type="nucleotide sequence ID" value="NZ_CP063356.2"/>
</dbReference>
<name>A0A1S2LIS3_9BACI</name>
<sequence>MKVMFSFVPDLGFSIIIMGVIGALIGCYFFLNVMKVSGDELKTVVIGIFISILAGLIGSRIIYVIANKLLQYFYHSSEGFYFKDGGFSLYGGLATGLVVGYLYLKKKGIAPWQTLDRLAPFLILALGISRIGSEVYGLPIARDALWTLKIEGNTYHPTQAYEFLLCYILFGYLWLRLKSKAYHGQVILQSIVGLFLIKGIVQISLDVPLVFGPITLVQLVSFIGIIITTIYMKFHKQNSVPLKQENVEKYDISKTWLYIWVLMFLSLISYYLIQG</sequence>
<dbReference type="InterPro" id="IPR001640">
    <property type="entry name" value="Lgt"/>
</dbReference>
<accession>A0A1S2LIS3</accession>
<keyword evidence="9" id="KW-0449">Lipoprotein</keyword>
<keyword evidence="2" id="KW-1003">Cell membrane</keyword>
<keyword evidence="5 7" id="KW-1133">Transmembrane helix</keyword>
<dbReference type="PANTHER" id="PTHR30589">
    <property type="entry name" value="PROLIPOPROTEIN DIACYLGLYCERYL TRANSFERASE"/>
    <property type="match status" value="1"/>
</dbReference>
<evidence type="ECO:0000313" key="8">
    <source>
        <dbReference type="EMBL" id="OIJ12130.1"/>
    </source>
</evidence>
<reference evidence="9 10" key="2">
    <citation type="journal article" date="2017" name="Genome Announc.">
        <title>Draft Genome Sequences of Four Alkaliphilic Bacteria Belonging to the Anaerobacillus Genus.</title>
        <authorList>
            <person name="Bassil N.M."/>
            <person name="Lloyd J.R."/>
        </authorList>
    </citation>
    <scope>NUCLEOTIDE SEQUENCE [LARGE SCALE GENOMIC DNA]</scope>
    <source>
        <strain evidence="9 10">NB2006</strain>
    </source>
</reference>
<dbReference type="GO" id="GO:0008961">
    <property type="term" value="F:phosphatidylglycerol-prolipoprotein diacylglyceryl transferase activity"/>
    <property type="evidence" value="ECO:0007669"/>
    <property type="project" value="InterPro"/>
</dbReference>
<evidence type="ECO:0000256" key="3">
    <source>
        <dbReference type="ARBA" id="ARBA00022679"/>
    </source>
</evidence>
<feature type="transmembrane region" description="Helical" evidence="7">
    <location>
        <begin position="116"/>
        <end position="138"/>
    </location>
</feature>
<feature type="transmembrane region" description="Helical" evidence="7">
    <location>
        <begin position="158"/>
        <end position="175"/>
    </location>
</feature>
<dbReference type="KEGG" id="aia:AWH56_023650"/>
<keyword evidence="3 9" id="KW-0808">Transferase</keyword>
<gene>
    <name evidence="9" type="ORF">AWH56_023650</name>
    <name evidence="8" type="ORF">AWH56_14235</name>
</gene>
<dbReference type="AlphaFoldDB" id="A0A1S2LIS3"/>
<evidence type="ECO:0000256" key="7">
    <source>
        <dbReference type="SAM" id="Phobius"/>
    </source>
</evidence>
<reference evidence="9" key="4">
    <citation type="submission" date="2020-10" db="EMBL/GenBank/DDBJ databases">
        <authorList>
            <person name="Bassil N.M."/>
            <person name="Lloyd J.R."/>
        </authorList>
    </citation>
    <scope>NUCLEOTIDE SEQUENCE</scope>
    <source>
        <strain evidence="9">NB2006</strain>
    </source>
</reference>
<evidence type="ECO:0000313" key="10">
    <source>
        <dbReference type="Proteomes" id="UP000180175"/>
    </source>
</evidence>
<evidence type="ECO:0000256" key="6">
    <source>
        <dbReference type="ARBA" id="ARBA00023136"/>
    </source>
</evidence>
<protein>
    <submittedName>
        <fullName evidence="9">Prolipoprotein diacylglyceryl transferase</fullName>
    </submittedName>
</protein>
<evidence type="ECO:0000256" key="5">
    <source>
        <dbReference type="ARBA" id="ARBA00022989"/>
    </source>
</evidence>
<feature type="transmembrane region" description="Helical" evidence="7">
    <location>
        <begin position="255"/>
        <end position="273"/>
    </location>
</feature>
<keyword evidence="4 7" id="KW-0812">Transmembrane</keyword>
<keyword evidence="6 7" id="KW-0472">Membrane</keyword>
<proteinExistence type="inferred from homology"/>
<dbReference type="PROSITE" id="PS51257">
    <property type="entry name" value="PROKAR_LIPOPROTEIN"/>
    <property type="match status" value="1"/>
</dbReference>
<evidence type="ECO:0000256" key="4">
    <source>
        <dbReference type="ARBA" id="ARBA00022692"/>
    </source>
</evidence>
<feature type="transmembrane region" description="Helical" evidence="7">
    <location>
        <begin position="43"/>
        <end position="66"/>
    </location>
</feature>
<dbReference type="PANTHER" id="PTHR30589:SF0">
    <property type="entry name" value="PHOSPHATIDYLGLYCEROL--PROLIPOPROTEIN DIACYLGLYCERYL TRANSFERASE"/>
    <property type="match status" value="1"/>
</dbReference>
<organism evidence="8 10">
    <name type="scientific">Anaerobacillus isosaccharinicus</name>
    <dbReference type="NCBI Taxonomy" id="1532552"/>
    <lineage>
        <taxon>Bacteria</taxon>
        <taxon>Bacillati</taxon>
        <taxon>Bacillota</taxon>
        <taxon>Bacilli</taxon>
        <taxon>Bacillales</taxon>
        <taxon>Bacillaceae</taxon>
        <taxon>Anaerobacillus</taxon>
    </lineage>
</organism>
<dbReference type="Proteomes" id="UP000180175">
    <property type="component" value="Chromosome"/>
</dbReference>
<evidence type="ECO:0000313" key="9">
    <source>
        <dbReference type="EMBL" id="QOY35631.1"/>
    </source>
</evidence>
<evidence type="ECO:0000256" key="2">
    <source>
        <dbReference type="ARBA" id="ARBA00022475"/>
    </source>
</evidence>
<feature type="transmembrane region" description="Helical" evidence="7">
    <location>
        <begin position="187"/>
        <end position="205"/>
    </location>
</feature>
<dbReference type="Pfam" id="PF01790">
    <property type="entry name" value="LGT"/>
    <property type="match status" value="1"/>
</dbReference>
<keyword evidence="10" id="KW-1185">Reference proteome</keyword>
<dbReference type="OrthoDB" id="871140at2"/>
<dbReference type="EMBL" id="CP063356">
    <property type="protein sequence ID" value="QOY35631.1"/>
    <property type="molecule type" value="Genomic_DNA"/>
</dbReference>
<reference evidence="8 10" key="1">
    <citation type="submission" date="2016-10" db="EMBL/GenBank/DDBJ databases">
        <title>Draft genome sequences of four alkaliphilic bacteria belonging to the Anaerobacillus genus.</title>
        <authorList>
            <person name="Bassil N.M."/>
            <person name="Lloyd J.R."/>
        </authorList>
    </citation>
    <scope>NUCLEOTIDE SEQUENCE [LARGE SCALE GENOMIC DNA]</scope>
    <source>
        <strain evidence="8 10">NB2006</strain>
    </source>
</reference>
<feature type="transmembrane region" description="Helical" evidence="7">
    <location>
        <begin position="211"/>
        <end position="234"/>
    </location>
</feature>
<dbReference type="GO" id="GO:0005886">
    <property type="term" value="C:plasma membrane"/>
    <property type="evidence" value="ECO:0007669"/>
    <property type="project" value="InterPro"/>
</dbReference>
<reference evidence="9 10" key="3">
    <citation type="journal article" date="2019" name="Int. J. Syst. Evol. Microbiol.">
        <title>Anaerobacillus isosaccharinicus sp. nov., an alkaliphilic bacterium which degrades isosaccharinic acid.</title>
        <authorList>
            <person name="Bassil N.M."/>
            <person name="Lloyd J.R."/>
        </authorList>
    </citation>
    <scope>NUCLEOTIDE SEQUENCE [LARGE SCALE GENOMIC DNA]</scope>
    <source>
        <strain evidence="9 10">NB2006</strain>
    </source>
</reference>
<feature type="transmembrane region" description="Helical" evidence="7">
    <location>
        <begin position="12"/>
        <end position="31"/>
    </location>
</feature>